<protein>
    <recommendedName>
        <fullName evidence="4">Early meiotic induction protein 1</fullName>
    </recommendedName>
</protein>
<feature type="region of interest" description="Disordered" evidence="1">
    <location>
        <begin position="1"/>
        <end position="42"/>
    </location>
</feature>
<evidence type="ECO:0000256" key="1">
    <source>
        <dbReference type="SAM" id="MobiDB-lite"/>
    </source>
</evidence>
<dbReference type="Proteomes" id="UP000283383">
    <property type="component" value="Unassembled WGS sequence"/>
</dbReference>
<feature type="compositionally biased region" description="Polar residues" evidence="1">
    <location>
        <begin position="10"/>
        <end position="27"/>
    </location>
</feature>
<feature type="compositionally biased region" description="Low complexity" evidence="1">
    <location>
        <begin position="28"/>
        <end position="38"/>
    </location>
</feature>
<evidence type="ECO:0000313" key="2">
    <source>
        <dbReference type="EMBL" id="RKF56359.1"/>
    </source>
</evidence>
<dbReference type="InterPro" id="IPR021475">
    <property type="entry name" value="Pants/Emi1-like"/>
</dbReference>
<organism evidence="2 3">
    <name type="scientific">Golovinomyces cichoracearum</name>
    <dbReference type="NCBI Taxonomy" id="62708"/>
    <lineage>
        <taxon>Eukaryota</taxon>
        <taxon>Fungi</taxon>
        <taxon>Dikarya</taxon>
        <taxon>Ascomycota</taxon>
        <taxon>Pezizomycotina</taxon>
        <taxon>Leotiomycetes</taxon>
        <taxon>Erysiphales</taxon>
        <taxon>Erysiphaceae</taxon>
        <taxon>Golovinomyces</taxon>
    </lineage>
</organism>
<dbReference type="PANTHER" id="PTHR28052:SF1">
    <property type="entry name" value="UPF0545 PROTEIN C22ORF39"/>
    <property type="match status" value="1"/>
</dbReference>
<dbReference type="Pfam" id="PF11326">
    <property type="entry name" value="PANTS-like"/>
    <property type="match status" value="1"/>
</dbReference>
<dbReference type="STRING" id="62708.A0A420HG44"/>
<name>A0A420HG44_9PEZI</name>
<evidence type="ECO:0008006" key="4">
    <source>
        <dbReference type="Google" id="ProtNLM"/>
    </source>
</evidence>
<dbReference type="EMBL" id="MCBQ01019598">
    <property type="protein sequence ID" value="RKF56359.1"/>
    <property type="molecule type" value="Genomic_DNA"/>
</dbReference>
<accession>A0A420HG44</accession>
<gene>
    <name evidence="2" type="ORF">GcM3_195037</name>
</gene>
<dbReference type="AlphaFoldDB" id="A0A420HG44"/>
<proteinExistence type="predicted"/>
<sequence length="226" mass="25683">MSWLWFGSASKATRQNESLQEGNGIQQPSSSSSSSPSSRNEADKSILEDFMSHISDEVKSEEVKAPNLTSSHMTTHLNISSKNNRQTLDSISEQLLPTTMSCRDAFDSAYYCASLGGAFTNLYRYGTVRSCSDHWDKFWFCMRTRTYDDKSKQEAIKDYYRKVELSKYGKRGTSSQDIWKSRDHLVQKGTAFKSDEEEWKGTDEELRTAILDMRKRIIEAAGSSGK</sequence>
<keyword evidence="3" id="KW-1185">Reference proteome</keyword>
<dbReference type="PANTHER" id="PTHR28052">
    <property type="entry name" value="UPF0545 PROTEIN C22ORF39"/>
    <property type="match status" value="1"/>
</dbReference>
<comment type="caution">
    <text evidence="2">The sequence shown here is derived from an EMBL/GenBank/DDBJ whole genome shotgun (WGS) entry which is preliminary data.</text>
</comment>
<evidence type="ECO:0000313" key="3">
    <source>
        <dbReference type="Proteomes" id="UP000283383"/>
    </source>
</evidence>
<reference evidence="2 3" key="1">
    <citation type="journal article" date="2018" name="BMC Genomics">
        <title>Comparative genome analyses reveal sequence features reflecting distinct modes of host-adaptation between dicot and monocot powdery mildew.</title>
        <authorList>
            <person name="Wu Y."/>
            <person name="Ma X."/>
            <person name="Pan Z."/>
            <person name="Kale S.D."/>
            <person name="Song Y."/>
            <person name="King H."/>
            <person name="Zhang Q."/>
            <person name="Presley C."/>
            <person name="Deng X."/>
            <person name="Wei C.I."/>
            <person name="Xiao S."/>
        </authorList>
    </citation>
    <scope>NUCLEOTIDE SEQUENCE [LARGE SCALE GENOMIC DNA]</scope>
    <source>
        <strain evidence="2">UMSG3</strain>
    </source>
</reference>